<reference evidence="2 3" key="1">
    <citation type="submission" date="2015-02" db="EMBL/GenBank/DDBJ databases">
        <authorList>
            <person name="Ju K.-S."/>
            <person name="Doroghazi J.R."/>
            <person name="Metcalf W."/>
        </authorList>
    </citation>
    <scope>NUCLEOTIDE SEQUENCE [LARGE SCALE GENOMIC DNA]</scope>
    <source>
        <strain evidence="2 3">ATCC 31215</strain>
    </source>
</reference>
<organism evidence="2 3">
    <name type="scientific">Streptomyces rubellomurinus (strain ATCC 31215)</name>
    <dbReference type="NCBI Taxonomy" id="359131"/>
    <lineage>
        <taxon>Bacteria</taxon>
        <taxon>Bacillati</taxon>
        <taxon>Actinomycetota</taxon>
        <taxon>Actinomycetes</taxon>
        <taxon>Kitasatosporales</taxon>
        <taxon>Streptomycetaceae</taxon>
        <taxon>Streptomyces</taxon>
    </lineage>
</organism>
<protein>
    <recommendedName>
        <fullName evidence="4">DUF3558 domain-containing protein</fullName>
    </recommendedName>
</protein>
<feature type="compositionally biased region" description="Gly residues" evidence="1">
    <location>
        <begin position="38"/>
        <end position="55"/>
    </location>
</feature>
<evidence type="ECO:0008006" key="4">
    <source>
        <dbReference type="Google" id="ProtNLM"/>
    </source>
</evidence>
<comment type="caution">
    <text evidence="2">The sequence shown here is derived from an EMBL/GenBank/DDBJ whole genome shotgun (WGS) entry which is preliminary data.</text>
</comment>
<name>A0A0F2T4J9_STRR3</name>
<evidence type="ECO:0000313" key="3">
    <source>
        <dbReference type="Proteomes" id="UP000033699"/>
    </source>
</evidence>
<dbReference type="OrthoDB" id="4515152at2"/>
<proteinExistence type="predicted"/>
<feature type="region of interest" description="Disordered" evidence="1">
    <location>
        <begin position="1"/>
        <end position="63"/>
    </location>
</feature>
<evidence type="ECO:0000256" key="1">
    <source>
        <dbReference type="SAM" id="MobiDB-lite"/>
    </source>
</evidence>
<accession>A0A0F2T4J9</accession>
<sequence>MTMPPPSPNGPGYGYPQQTPGTPGPAGFGPPQPAAGAAGAGGVAGAPGAAGGSDSGAGRPARGGSLRRNAVWAFVGAVLASSGWAAAVTLVPDLVQSDTSPRSVSAFKLSDDFCASGKPQELLRLYKIPDSSPPYKHTDRHANLDTMVCSMTLERNSPSTDDAQYAASYMRADLHKAVNPAPEFAASKDAYRQRNYQLTDIPGLGDEAYFAYLDETGTGGADKTWHNVHAEVNVRDGGMTYFFSWSGSYSEGKTKVPSKEDLRVAMQTDTWATTRSLRT</sequence>
<dbReference type="EMBL" id="JZKH01000136">
    <property type="protein sequence ID" value="KJS58144.1"/>
    <property type="molecule type" value="Genomic_DNA"/>
</dbReference>
<evidence type="ECO:0000313" key="2">
    <source>
        <dbReference type="EMBL" id="KJS58144.1"/>
    </source>
</evidence>
<dbReference type="RefSeq" id="WP_045704844.1">
    <property type="nucleotide sequence ID" value="NZ_JZKH01000136.1"/>
</dbReference>
<keyword evidence="3" id="KW-1185">Reference proteome</keyword>
<gene>
    <name evidence="2" type="ORF">VM95_35215</name>
</gene>
<dbReference type="AlphaFoldDB" id="A0A0F2T4J9"/>
<dbReference type="PATRIC" id="fig|359131.3.peg.1563"/>
<dbReference type="Proteomes" id="UP000033699">
    <property type="component" value="Unassembled WGS sequence"/>
</dbReference>